<sequence length="44" mass="4631">HNPTAATSTPPTLLHHDPVSPISLRATSTTPSGPIIRPPNRPNI</sequence>
<feature type="region of interest" description="Disordered" evidence="1">
    <location>
        <begin position="1"/>
        <end position="44"/>
    </location>
</feature>
<feature type="compositionally biased region" description="Low complexity" evidence="1">
    <location>
        <begin position="1"/>
        <end position="12"/>
    </location>
</feature>
<proteinExistence type="predicted"/>
<keyword evidence="2" id="KW-1185">Reference proteome</keyword>
<accession>A0A914X883</accession>
<name>A0A914X883_9BILA</name>
<dbReference type="AlphaFoldDB" id="A0A914X883"/>
<protein>
    <submittedName>
        <fullName evidence="3">Uncharacterized protein</fullName>
    </submittedName>
</protein>
<dbReference type="Proteomes" id="UP000887566">
    <property type="component" value="Unplaced"/>
</dbReference>
<organism evidence="2 3">
    <name type="scientific">Plectus sambesii</name>
    <dbReference type="NCBI Taxonomy" id="2011161"/>
    <lineage>
        <taxon>Eukaryota</taxon>
        <taxon>Metazoa</taxon>
        <taxon>Ecdysozoa</taxon>
        <taxon>Nematoda</taxon>
        <taxon>Chromadorea</taxon>
        <taxon>Plectida</taxon>
        <taxon>Plectina</taxon>
        <taxon>Plectoidea</taxon>
        <taxon>Plectidae</taxon>
        <taxon>Plectus</taxon>
    </lineage>
</organism>
<evidence type="ECO:0000256" key="1">
    <source>
        <dbReference type="SAM" id="MobiDB-lite"/>
    </source>
</evidence>
<evidence type="ECO:0000313" key="2">
    <source>
        <dbReference type="Proteomes" id="UP000887566"/>
    </source>
</evidence>
<dbReference type="WBParaSite" id="PSAMB.scaffold6803size8764.g29132.t1">
    <property type="protein sequence ID" value="PSAMB.scaffold6803size8764.g29132.t1"/>
    <property type="gene ID" value="PSAMB.scaffold6803size8764.g29132"/>
</dbReference>
<reference evidence="3" key="1">
    <citation type="submission" date="2022-11" db="UniProtKB">
        <authorList>
            <consortium name="WormBaseParasite"/>
        </authorList>
    </citation>
    <scope>IDENTIFICATION</scope>
</reference>
<evidence type="ECO:0000313" key="3">
    <source>
        <dbReference type="WBParaSite" id="PSAMB.scaffold6803size8764.g29132.t1"/>
    </source>
</evidence>